<dbReference type="GO" id="GO:0032259">
    <property type="term" value="P:methylation"/>
    <property type="evidence" value="ECO:0007669"/>
    <property type="project" value="UniProtKB-KW"/>
</dbReference>
<dbReference type="Pfam" id="PF08241">
    <property type="entry name" value="Methyltransf_11"/>
    <property type="match status" value="1"/>
</dbReference>
<reference evidence="2 3" key="1">
    <citation type="submission" date="2011-06" db="EMBL/GenBank/DDBJ databases">
        <title>The draft genome of Thiocapsa marina 5811.</title>
        <authorList>
            <consortium name="US DOE Joint Genome Institute (JGI-PGF)"/>
            <person name="Lucas S."/>
            <person name="Han J."/>
            <person name="Cheng J.-F."/>
            <person name="Goodwin L."/>
            <person name="Pitluck S."/>
            <person name="Peters L."/>
            <person name="Land M.L."/>
            <person name="Hauser L."/>
            <person name="Vogl K."/>
            <person name="Liu Z."/>
            <person name="Imhoff J."/>
            <person name="Thiel V."/>
            <person name="Frigaard N.-U."/>
            <person name="Bryant D."/>
            <person name="Woyke T.J."/>
        </authorList>
    </citation>
    <scope>NUCLEOTIDE SEQUENCE [LARGE SCALE GENOMIC DNA]</scope>
    <source>
        <strain evidence="2 3">5811</strain>
    </source>
</reference>
<dbReference type="AlphaFoldDB" id="F9U684"/>
<evidence type="ECO:0000259" key="1">
    <source>
        <dbReference type="Pfam" id="PF08241"/>
    </source>
</evidence>
<dbReference type="CDD" id="cd02440">
    <property type="entry name" value="AdoMet_MTases"/>
    <property type="match status" value="1"/>
</dbReference>
<accession>F9U684</accession>
<dbReference type="PANTHER" id="PTHR45036">
    <property type="entry name" value="METHYLTRANSFERASE LIKE 7B"/>
    <property type="match status" value="1"/>
</dbReference>
<sequence>MVENPYLDEGRVGVGESIPYPDGSFDLVFADNVLEHLPDPARVFAEVARVLRPGGVLLGKTPNKWRYVPLIAQLTPHAFHRWVVRWRGRASDDVFPTGYRANSRADIAR</sequence>
<gene>
    <name evidence="2" type="ORF">ThimaDRAFT_0435</name>
</gene>
<dbReference type="InterPro" id="IPR052356">
    <property type="entry name" value="Thiol_S-MT"/>
</dbReference>
<evidence type="ECO:0000313" key="2">
    <source>
        <dbReference type="EMBL" id="EGV20657.1"/>
    </source>
</evidence>
<organism evidence="2 3">
    <name type="scientific">Thiocapsa marina 5811</name>
    <dbReference type="NCBI Taxonomy" id="768671"/>
    <lineage>
        <taxon>Bacteria</taxon>
        <taxon>Pseudomonadati</taxon>
        <taxon>Pseudomonadota</taxon>
        <taxon>Gammaproteobacteria</taxon>
        <taxon>Chromatiales</taxon>
        <taxon>Chromatiaceae</taxon>
        <taxon>Thiocapsa</taxon>
    </lineage>
</organism>
<name>F9U684_9GAMM</name>
<evidence type="ECO:0000313" key="3">
    <source>
        <dbReference type="Proteomes" id="UP000005459"/>
    </source>
</evidence>
<dbReference type="PANTHER" id="PTHR45036:SF1">
    <property type="entry name" value="METHYLTRANSFERASE LIKE 7A"/>
    <property type="match status" value="1"/>
</dbReference>
<dbReference type="STRING" id="768671.ThimaDRAFT_0435"/>
<dbReference type="GO" id="GO:0008757">
    <property type="term" value="F:S-adenosylmethionine-dependent methyltransferase activity"/>
    <property type="evidence" value="ECO:0007669"/>
    <property type="project" value="InterPro"/>
</dbReference>
<dbReference type="EMBL" id="AFWV01000001">
    <property type="protein sequence ID" value="EGV20657.1"/>
    <property type="molecule type" value="Genomic_DNA"/>
</dbReference>
<dbReference type="InterPro" id="IPR013216">
    <property type="entry name" value="Methyltransf_11"/>
</dbReference>
<proteinExistence type="predicted"/>
<keyword evidence="2" id="KW-0808">Transferase</keyword>
<dbReference type="Proteomes" id="UP000005459">
    <property type="component" value="Unassembled WGS sequence"/>
</dbReference>
<keyword evidence="3" id="KW-1185">Reference proteome</keyword>
<dbReference type="Gene3D" id="3.40.50.150">
    <property type="entry name" value="Vaccinia Virus protein VP39"/>
    <property type="match status" value="1"/>
</dbReference>
<dbReference type="InterPro" id="IPR029063">
    <property type="entry name" value="SAM-dependent_MTases_sf"/>
</dbReference>
<keyword evidence="2" id="KW-0489">Methyltransferase</keyword>
<protein>
    <submittedName>
        <fullName evidence="2">Methyltransferase type 11</fullName>
    </submittedName>
</protein>
<dbReference type="SUPFAM" id="SSF53335">
    <property type="entry name" value="S-adenosyl-L-methionine-dependent methyltransferases"/>
    <property type="match status" value="1"/>
</dbReference>
<feature type="domain" description="Methyltransferase type 11" evidence="1">
    <location>
        <begin position="11"/>
        <end position="58"/>
    </location>
</feature>
<dbReference type="eggNOG" id="COG2226">
    <property type="taxonomic scope" value="Bacteria"/>
</dbReference>